<evidence type="ECO:0000259" key="2">
    <source>
        <dbReference type="Pfam" id="PF25324"/>
    </source>
</evidence>
<sequence>MSNRTLGCNVLIYDAKNHDTVLGGLILTNGMTNNNFYAMVAYFLCDESGATIQRGDHPLQQGKYFIVTAAPFSVNNEPWLVRSITVTTGTHVEELIDALHQQRHSCIVTGDCHGFEAAHIFPLAYAGHPDDHRYGSWITIPPENGGSINSTQEGILLKLTCIFLLTATMCRLTQMYDNYKIVYFRSDGNDIAGTHLDKQFHEHPSRPHFSQAVLVYVRRKGEPASECNFAPCSDMIGEIMNGLKAG</sequence>
<feature type="domain" description="HNH nuclease" evidence="1">
    <location>
        <begin position="106"/>
        <end position="158"/>
    </location>
</feature>
<dbReference type="AlphaFoldDB" id="A0A3N4IR75"/>
<dbReference type="InterPro" id="IPR057203">
    <property type="entry name" value="DUF7881"/>
</dbReference>
<proteinExistence type="predicted"/>
<dbReference type="Pfam" id="PF25324">
    <property type="entry name" value="DUF7881"/>
    <property type="match status" value="1"/>
</dbReference>
<name>A0A3N4IR75_9PEZI</name>
<organism evidence="3 4">
    <name type="scientific">Choiromyces venosus 120613-1</name>
    <dbReference type="NCBI Taxonomy" id="1336337"/>
    <lineage>
        <taxon>Eukaryota</taxon>
        <taxon>Fungi</taxon>
        <taxon>Dikarya</taxon>
        <taxon>Ascomycota</taxon>
        <taxon>Pezizomycotina</taxon>
        <taxon>Pezizomycetes</taxon>
        <taxon>Pezizales</taxon>
        <taxon>Tuberaceae</taxon>
        <taxon>Choiromyces</taxon>
    </lineage>
</organism>
<dbReference type="OrthoDB" id="3433692at2759"/>
<feature type="domain" description="DUF7881" evidence="2">
    <location>
        <begin position="7"/>
        <end position="72"/>
    </location>
</feature>
<dbReference type="InterPro" id="IPR003615">
    <property type="entry name" value="HNH_nuc"/>
</dbReference>
<evidence type="ECO:0000313" key="3">
    <source>
        <dbReference type="EMBL" id="RPA88439.1"/>
    </source>
</evidence>
<dbReference type="Pfam" id="PF13391">
    <property type="entry name" value="HNH_2"/>
    <property type="match status" value="1"/>
</dbReference>
<reference evidence="3 4" key="1">
    <citation type="journal article" date="2018" name="Nat. Ecol. Evol.">
        <title>Pezizomycetes genomes reveal the molecular basis of ectomycorrhizal truffle lifestyle.</title>
        <authorList>
            <person name="Murat C."/>
            <person name="Payen T."/>
            <person name="Noel B."/>
            <person name="Kuo A."/>
            <person name="Morin E."/>
            <person name="Chen J."/>
            <person name="Kohler A."/>
            <person name="Krizsan K."/>
            <person name="Balestrini R."/>
            <person name="Da Silva C."/>
            <person name="Montanini B."/>
            <person name="Hainaut M."/>
            <person name="Levati E."/>
            <person name="Barry K.W."/>
            <person name="Belfiori B."/>
            <person name="Cichocki N."/>
            <person name="Clum A."/>
            <person name="Dockter R.B."/>
            <person name="Fauchery L."/>
            <person name="Guy J."/>
            <person name="Iotti M."/>
            <person name="Le Tacon F."/>
            <person name="Lindquist E.A."/>
            <person name="Lipzen A."/>
            <person name="Malagnac F."/>
            <person name="Mello A."/>
            <person name="Molinier V."/>
            <person name="Miyauchi S."/>
            <person name="Poulain J."/>
            <person name="Riccioni C."/>
            <person name="Rubini A."/>
            <person name="Sitrit Y."/>
            <person name="Splivallo R."/>
            <person name="Traeger S."/>
            <person name="Wang M."/>
            <person name="Zifcakova L."/>
            <person name="Wipf D."/>
            <person name="Zambonelli A."/>
            <person name="Paolocci F."/>
            <person name="Nowrousian M."/>
            <person name="Ottonello S."/>
            <person name="Baldrian P."/>
            <person name="Spatafora J.W."/>
            <person name="Henrissat B."/>
            <person name="Nagy L.G."/>
            <person name="Aury J.M."/>
            <person name="Wincker P."/>
            <person name="Grigoriev I.V."/>
            <person name="Bonfante P."/>
            <person name="Martin F.M."/>
        </authorList>
    </citation>
    <scope>NUCLEOTIDE SEQUENCE [LARGE SCALE GENOMIC DNA]</scope>
    <source>
        <strain evidence="3 4">120613-1</strain>
    </source>
</reference>
<accession>A0A3N4IR75</accession>
<dbReference type="Proteomes" id="UP000276215">
    <property type="component" value="Unassembled WGS sequence"/>
</dbReference>
<dbReference type="STRING" id="1336337.A0A3N4IR75"/>
<keyword evidence="4" id="KW-1185">Reference proteome</keyword>
<dbReference type="EMBL" id="ML121013">
    <property type="protein sequence ID" value="RPA88439.1"/>
    <property type="molecule type" value="Genomic_DNA"/>
</dbReference>
<gene>
    <name evidence="3" type="ORF">L873DRAFT_1839411</name>
</gene>
<evidence type="ECO:0000259" key="1">
    <source>
        <dbReference type="Pfam" id="PF13391"/>
    </source>
</evidence>
<evidence type="ECO:0000313" key="4">
    <source>
        <dbReference type="Proteomes" id="UP000276215"/>
    </source>
</evidence>
<protein>
    <submittedName>
        <fullName evidence="3">Uncharacterized protein</fullName>
    </submittedName>
</protein>